<feature type="compositionally biased region" description="Basic and acidic residues" evidence="4">
    <location>
        <begin position="828"/>
        <end position="844"/>
    </location>
</feature>
<protein>
    <submittedName>
        <fullName evidence="6">DNA repair protein complementing XP-G cells-like</fullName>
    </submittedName>
</protein>
<dbReference type="Pfam" id="PF00752">
    <property type="entry name" value="XPG_N"/>
    <property type="match status" value="1"/>
</dbReference>
<dbReference type="AlphaFoldDB" id="A0A2B4RGE2"/>
<feature type="compositionally biased region" description="Basic residues" evidence="4">
    <location>
        <begin position="985"/>
        <end position="1002"/>
    </location>
</feature>
<evidence type="ECO:0000256" key="2">
    <source>
        <dbReference type="ARBA" id="ARBA00022759"/>
    </source>
</evidence>
<keyword evidence="3" id="KW-0539">Nucleus</keyword>
<keyword evidence="2" id="KW-0540">Nuclease</keyword>
<dbReference type="Gene3D" id="3.40.50.1010">
    <property type="entry name" value="5'-nuclease"/>
    <property type="match status" value="1"/>
</dbReference>
<dbReference type="GO" id="GO:0006289">
    <property type="term" value="P:nucleotide-excision repair"/>
    <property type="evidence" value="ECO:0007669"/>
    <property type="project" value="InterPro"/>
</dbReference>
<dbReference type="Proteomes" id="UP000225706">
    <property type="component" value="Unassembled WGS sequence"/>
</dbReference>
<feature type="compositionally biased region" description="Basic and acidic residues" evidence="4">
    <location>
        <begin position="869"/>
        <end position="881"/>
    </location>
</feature>
<feature type="compositionally biased region" description="Basic and acidic residues" evidence="4">
    <location>
        <begin position="613"/>
        <end position="632"/>
    </location>
</feature>
<dbReference type="SMART" id="SM00485">
    <property type="entry name" value="XPGN"/>
    <property type="match status" value="1"/>
</dbReference>
<gene>
    <name evidence="6" type="primary">ercc5</name>
    <name evidence="6" type="ORF">AWC38_SpisGene19881</name>
</gene>
<comment type="subcellular location">
    <subcellularLocation>
        <location evidence="1">Nucleus</location>
    </subcellularLocation>
</comment>
<name>A0A2B4RGE2_STYPI</name>
<dbReference type="PANTHER" id="PTHR16171">
    <property type="entry name" value="DNA REPAIR PROTEIN COMPLEMENTING XP-G CELLS-RELATED"/>
    <property type="match status" value="1"/>
</dbReference>
<dbReference type="SUPFAM" id="SSF88723">
    <property type="entry name" value="PIN domain-like"/>
    <property type="match status" value="1"/>
</dbReference>
<feature type="compositionally biased region" description="Polar residues" evidence="4">
    <location>
        <begin position="705"/>
        <end position="714"/>
    </location>
</feature>
<feature type="compositionally biased region" description="Polar residues" evidence="4">
    <location>
        <begin position="885"/>
        <end position="900"/>
    </location>
</feature>
<comment type="caution">
    <text evidence="6">The sequence shown here is derived from an EMBL/GenBank/DDBJ whole genome shotgun (WGS) entry which is preliminary data.</text>
</comment>
<feature type="region of interest" description="Disordered" evidence="4">
    <location>
        <begin position="771"/>
        <end position="1002"/>
    </location>
</feature>
<keyword evidence="2" id="KW-0255">Endonuclease</keyword>
<reference evidence="7" key="1">
    <citation type="journal article" date="2017" name="bioRxiv">
        <title>Comparative analysis of the genomes of Stylophora pistillata and Acropora digitifera provides evidence for extensive differences between species of corals.</title>
        <authorList>
            <person name="Voolstra C.R."/>
            <person name="Li Y."/>
            <person name="Liew Y.J."/>
            <person name="Baumgarten S."/>
            <person name="Zoccola D."/>
            <person name="Flot J.-F."/>
            <person name="Tambutte S."/>
            <person name="Allemand D."/>
            <person name="Aranda M."/>
        </authorList>
    </citation>
    <scope>NUCLEOTIDE SEQUENCE [LARGE SCALE GENOMIC DNA]</scope>
</reference>
<keyword evidence="2" id="KW-0378">Hydrolase</keyword>
<dbReference type="GO" id="GO:0005634">
    <property type="term" value="C:nucleus"/>
    <property type="evidence" value="ECO:0007669"/>
    <property type="project" value="UniProtKB-SubCell"/>
</dbReference>
<evidence type="ECO:0000256" key="4">
    <source>
        <dbReference type="SAM" id="MobiDB-lite"/>
    </source>
</evidence>
<proteinExistence type="predicted"/>
<dbReference type="GO" id="GO:0016788">
    <property type="term" value="F:hydrolase activity, acting on ester bonds"/>
    <property type="evidence" value="ECO:0007669"/>
    <property type="project" value="InterPro"/>
</dbReference>
<dbReference type="GO" id="GO:0004520">
    <property type="term" value="F:DNA endonuclease activity"/>
    <property type="evidence" value="ECO:0007669"/>
    <property type="project" value="TreeGrafter"/>
</dbReference>
<evidence type="ECO:0000259" key="5">
    <source>
        <dbReference type="SMART" id="SM00485"/>
    </source>
</evidence>
<feature type="compositionally biased region" description="Basic residues" evidence="4">
    <location>
        <begin position="857"/>
        <end position="868"/>
    </location>
</feature>
<dbReference type="GO" id="GO:0003697">
    <property type="term" value="F:single-stranded DNA binding"/>
    <property type="evidence" value="ECO:0007669"/>
    <property type="project" value="InterPro"/>
</dbReference>
<dbReference type="PRINTS" id="PR00066">
    <property type="entry name" value="XRODRMPGMNTG"/>
</dbReference>
<dbReference type="InterPro" id="IPR029060">
    <property type="entry name" value="PIN-like_dom_sf"/>
</dbReference>
<evidence type="ECO:0000256" key="1">
    <source>
        <dbReference type="ARBA" id="ARBA00004123"/>
    </source>
</evidence>
<dbReference type="EMBL" id="LSMT01000600">
    <property type="protein sequence ID" value="PFX15879.1"/>
    <property type="molecule type" value="Genomic_DNA"/>
</dbReference>
<evidence type="ECO:0000313" key="6">
    <source>
        <dbReference type="EMBL" id="PFX15879.1"/>
    </source>
</evidence>
<keyword evidence="7" id="KW-1185">Reference proteome</keyword>
<feature type="compositionally biased region" description="Polar residues" evidence="4">
    <location>
        <begin position="572"/>
        <end position="597"/>
    </location>
</feature>
<feature type="region of interest" description="Disordered" evidence="4">
    <location>
        <begin position="83"/>
        <end position="123"/>
    </location>
</feature>
<organism evidence="6 7">
    <name type="scientific">Stylophora pistillata</name>
    <name type="common">Smooth cauliflower coral</name>
    <dbReference type="NCBI Taxonomy" id="50429"/>
    <lineage>
        <taxon>Eukaryota</taxon>
        <taxon>Metazoa</taxon>
        <taxon>Cnidaria</taxon>
        <taxon>Anthozoa</taxon>
        <taxon>Hexacorallia</taxon>
        <taxon>Scleractinia</taxon>
        <taxon>Astrocoeniina</taxon>
        <taxon>Pocilloporidae</taxon>
        <taxon>Stylophora</taxon>
    </lineage>
</organism>
<feature type="compositionally biased region" description="Basic and acidic residues" evidence="4">
    <location>
        <begin position="91"/>
        <end position="100"/>
    </location>
</feature>
<dbReference type="InterPro" id="IPR019974">
    <property type="entry name" value="XPG_CS"/>
</dbReference>
<accession>A0A2B4RGE2</accession>
<dbReference type="InterPro" id="IPR006085">
    <property type="entry name" value="XPG_DNA_repair_N"/>
</dbReference>
<feature type="region of interest" description="Disordered" evidence="4">
    <location>
        <begin position="703"/>
        <end position="734"/>
    </location>
</feature>
<dbReference type="PROSITE" id="PS00841">
    <property type="entry name" value="XPG_1"/>
    <property type="match status" value="1"/>
</dbReference>
<feature type="region of interest" description="Disordered" evidence="4">
    <location>
        <begin position="568"/>
        <end position="647"/>
    </location>
</feature>
<dbReference type="OrthoDB" id="31113at2759"/>
<feature type="compositionally biased region" description="Acidic residues" evidence="4">
    <location>
        <begin position="954"/>
        <end position="970"/>
    </location>
</feature>
<dbReference type="STRING" id="50429.A0A2B4RGE2"/>
<feature type="domain" description="XPG N-terminal" evidence="5">
    <location>
        <begin position="1"/>
        <end position="57"/>
    </location>
</feature>
<evidence type="ECO:0000313" key="7">
    <source>
        <dbReference type="Proteomes" id="UP000225706"/>
    </source>
</evidence>
<dbReference type="InterPro" id="IPR001044">
    <property type="entry name" value="XPG/Rad2_eukaryotes"/>
</dbReference>
<dbReference type="PANTHER" id="PTHR16171:SF7">
    <property type="entry name" value="DNA REPAIR PROTEIN RAD2"/>
    <property type="match status" value="1"/>
</dbReference>
<evidence type="ECO:0000256" key="3">
    <source>
        <dbReference type="ARBA" id="ARBA00023242"/>
    </source>
</evidence>
<sequence length="1002" mass="112564">MRDKQGNPVPNAHLVGLFSRLCKLLYYRIKPVFVFDGGVPHLKKKTLAARKEQRFKAVHKSKRAAEKIMKNYLKTRALETVTKRKSSAIPERSRSPREPDVFELPPLPSRAITDAKSSSEDEDMDVPILEQFQRQQLEETFQAPNAIDIDSEDFKALPPEIQHELIKDIKAERIWMSKNTLPRQATDFSSFQLERVLKRGKMNQRLEDLRKEMNQRNSGELAGMVSDETVGEESAVKSQKILSEDAAHYILIKRNEQEQKQTTDFSDEGGFFREDQEGEIVSWTDPRPNPVSPRKIPSFEIADLCSSDSEILSPFLDVPEADLSPSSCQAQSGAFSFSLIKIKGRIENDEANLGENVTKKIEALIQKSQTFDNLLPGSGDAKSVYKSSKIDNLHDLSDHEAKLVISEEDSDEDNKLLTQIKDKKKELEDLLSKWKASKRQKAAADVIVSSSDDLNVAEINEKELAQRSPESVEVFNISERQPEWSVFEETANTPSTLIIDDQTESKRKVVDNLLVSDGGSESETNSVEEVRVVKPEEGSLENLTISSSDTVQETKITDSTFNIAEEEKRTEIQSTPFLNGDATSQVVEDGKSPTSPDVQHEVQDTAPVAKQDPNNRDAQVEEKQDSVEKNEVQMDVGEPVAGPSGLPVEWQGATVEELEDIRLDIEAEQKSLASEQARQNRIAASVSNEMFAECQIVARRGKKAYQTSSRNQSQEENGEGEGEGGRRGRHHGRYRSALVSRFSLRTQMKISDYFEVKFQETRTIKSKRIKRVLNRKFNPPSGSSDGEDRVENNKKQKQHTGEISSKKTNHNPELNDKKRTLSTKKSASKHDIEADAKRAKKDVDGDSACAFAVTRSSGRKRGRGRGRGKTREREKANDDLKLSVAAQSSNQVTRKQLSQENKVRPRKTRSRSSTSADTEKETLVDQVPENDKKRRKQQSPAANRKKNDARCSAEDDDSTSDTTDSEDFDENFYAGPNPVSVFARGRGRASVRPRGRVSRRGK</sequence>